<feature type="coiled-coil region" evidence="5">
    <location>
        <begin position="435"/>
        <end position="519"/>
    </location>
</feature>
<evidence type="ECO:0000256" key="1">
    <source>
        <dbReference type="ARBA" id="ARBA00022723"/>
    </source>
</evidence>
<keyword evidence="3" id="KW-0862">Zinc</keyword>
<dbReference type="PROSITE" id="PS51044">
    <property type="entry name" value="ZF_SP_RING"/>
    <property type="match status" value="1"/>
</dbReference>
<dbReference type="InterPro" id="IPR004181">
    <property type="entry name" value="Znf_MIZ"/>
</dbReference>
<dbReference type="PANTHER" id="PTHR10782">
    <property type="entry name" value="ZINC FINGER MIZ DOMAIN-CONTAINING PROTEIN"/>
    <property type="match status" value="1"/>
</dbReference>
<accession>A0AAD4QQZ5</accession>
<reference evidence="8" key="1">
    <citation type="submission" date="2022-01" db="EMBL/GenBank/DDBJ databases">
        <title>Genome Sequence Resource for Two Populations of Ditylenchus destructor, the Migratory Endoparasitic Phytonematode.</title>
        <authorList>
            <person name="Zhang H."/>
            <person name="Lin R."/>
            <person name="Xie B."/>
        </authorList>
    </citation>
    <scope>NUCLEOTIDE SEQUENCE</scope>
    <source>
        <strain evidence="8">BazhouSP</strain>
    </source>
</reference>
<feature type="region of interest" description="Disordered" evidence="6">
    <location>
        <begin position="219"/>
        <end position="238"/>
    </location>
</feature>
<proteinExistence type="predicted"/>
<evidence type="ECO:0000259" key="7">
    <source>
        <dbReference type="PROSITE" id="PS51044"/>
    </source>
</evidence>
<comment type="caution">
    <text evidence="8">The sequence shown here is derived from an EMBL/GenBank/DDBJ whole genome shotgun (WGS) entry which is preliminary data.</text>
</comment>
<evidence type="ECO:0000256" key="5">
    <source>
        <dbReference type="SAM" id="Coils"/>
    </source>
</evidence>
<dbReference type="AlphaFoldDB" id="A0AAD4QQZ5"/>
<evidence type="ECO:0000256" key="4">
    <source>
        <dbReference type="PROSITE-ProRule" id="PRU00452"/>
    </source>
</evidence>
<gene>
    <name evidence="8" type="ORF">DdX_22277</name>
</gene>
<dbReference type="InterPro" id="IPR013083">
    <property type="entry name" value="Znf_RING/FYVE/PHD"/>
</dbReference>
<dbReference type="GO" id="GO:0003712">
    <property type="term" value="F:transcription coregulator activity"/>
    <property type="evidence" value="ECO:0007669"/>
    <property type="project" value="TreeGrafter"/>
</dbReference>
<dbReference type="GO" id="GO:0016925">
    <property type="term" value="P:protein sumoylation"/>
    <property type="evidence" value="ECO:0007669"/>
    <property type="project" value="TreeGrafter"/>
</dbReference>
<dbReference type="PANTHER" id="PTHR10782:SF4">
    <property type="entry name" value="TONALLI, ISOFORM E"/>
    <property type="match status" value="1"/>
</dbReference>
<dbReference type="GO" id="GO:0008270">
    <property type="term" value="F:zinc ion binding"/>
    <property type="evidence" value="ECO:0007669"/>
    <property type="project" value="UniProtKB-KW"/>
</dbReference>
<dbReference type="GO" id="GO:0000785">
    <property type="term" value="C:chromatin"/>
    <property type="evidence" value="ECO:0007669"/>
    <property type="project" value="TreeGrafter"/>
</dbReference>
<organism evidence="8 9">
    <name type="scientific">Ditylenchus destructor</name>
    <dbReference type="NCBI Taxonomy" id="166010"/>
    <lineage>
        <taxon>Eukaryota</taxon>
        <taxon>Metazoa</taxon>
        <taxon>Ecdysozoa</taxon>
        <taxon>Nematoda</taxon>
        <taxon>Chromadorea</taxon>
        <taxon>Rhabditida</taxon>
        <taxon>Tylenchina</taxon>
        <taxon>Tylenchomorpha</taxon>
        <taxon>Sphaerularioidea</taxon>
        <taxon>Anguinidae</taxon>
        <taxon>Anguininae</taxon>
        <taxon>Ditylenchus</taxon>
    </lineage>
</organism>
<evidence type="ECO:0000313" key="9">
    <source>
        <dbReference type="Proteomes" id="UP001201812"/>
    </source>
</evidence>
<feature type="domain" description="SP-RING-type" evidence="7">
    <location>
        <begin position="44"/>
        <end position="129"/>
    </location>
</feature>
<dbReference type="Gene3D" id="3.30.40.10">
    <property type="entry name" value="Zinc/RING finger domain, C3HC4 (zinc finger)"/>
    <property type="match status" value="1"/>
</dbReference>
<dbReference type="Proteomes" id="UP001201812">
    <property type="component" value="Unassembled WGS sequence"/>
</dbReference>
<evidence type="ECO:0000313" key="8">
    <source>
        <dbReference type="EMBL" id="KAI1690821.1"/>
    </source>
</evidence>
<feature type="coiled-coil region" evidence="5">
    <location>
        <begin position="289"/>
        <end position="398"/>
    </location>
</feature>
<keyword evidence="5" id="KW-0175">Coiled coil</keyword>
<keyword evidence="1" id="KW-0479">Metal-binding</keyword>
<evidence type="ECO:0000256" key="2">
    <source>
        <dbReference type="ARBA" id="ARBA00022771"/>
    </source>
</evidence>
<keyword evidence="2 4" id="KW-0863">Zinc-finger</keyword>
<dbReference type="CDD" id="cd16650">
    <property type="entry name" value="SP-RING_PIAS-like"/>
    <property type="match status" value="1"/>
</dbReference>
<dbReference type="Pfam" id="PF02891">
    <property type="entry name" value="zf-MIZ"/>
    <property type="match status" value="1"/>
</dbReference>
<sequence>MRQYSLRKREGKRIQRWETEYDRIVNDAGNVLSMEEVRRQIAQALEHSEIEQTKVSLLCPLTKERIEVPVRYRDCRHLQCFDLKAFLAMKAKRNFLNCPICDAKIDRELTITSLCIDKFFQQILSDVSGSTEAVILSDGTYQAAASQSALIIPKVIDDEEPFTPDQSATFTCHVKSEIDSDDDDIEILDSNSSFDIDNEANNSSAETQDFHIPDISMADDTNQTVDHSTTHSDETTTEVATLKNDYESRIRELNQEIQNVKSSEQQKLSFLATKYTMLKDALAGKISEMKALENRLESKNLTLDQEKKELEAKCTKLKCKLLKKDSEVEALSDRLQSQSSALGQEKKHLKKQCTKLNAELVKKNAEFETLKQSKALALQDGESRINKLNQEIRLLKSSEQQKIFDFEVKCAKLNDELLKKGSELETLNDMLHSQSSALGQEKKDLEAQCAKLNDELLKKDSELEALKQSKTVALQDGELRIRELNQEILLLKSSEQQKLLFLEAQCSELRSELLEKKSELEVLSDYFAWSRKERIGSKMRETKR</sequence>
<name>A0AAD4QQZ5_9BILA</name>
<dbReference type="GO" id="GO:0061665">
    <property type="term" value="F:SUMO ligase activity"/>
    <property type="evidence" value="ECO:0007669"/>
    <property type="project" value="TreeGrafter"/>
</dbReference>
<evidence type="ECO:0000256" key="3">
    <source>
        <dbReference type="ARBA" id="ARBA00022833"/>
    </source>
</evidence>
<evidence type="ECO:0000256" key="6">
    <source>
        <dbReference type="SAM" id="MobiDB-lite"/>
    </source>
</evidence>
<protein>
    <submittedName>
        <fullName evidence="8">MIZ/SP-RING zinc finger domain-containing protein</fullName>
    </submittedName>
</protein>
<keyword evidence="9" id="KW-1185">Reference proteome</keyword>
<dbReference type="GO" id="GO:0006357">
    <property type="term" value="P:regulation of transcription by RNA polymerase II"/>
    <property type="evidence" value="ECO:0007669"/>
    <property type="project" value="TreeGrafter"/>
</dbReference>
<dbReference type="EMBL" id="JAKKPZ010001076">
    <property type="protein sequence ID" value="KAI1690821.1"/>
    <property type="molecule type" value="Genomic_DNA"/>
</dbReference>